<comment type="caution">
    <text evidence="32">The sequence shown here is derived from an EMBL/GenBank/DDBJ whole genome shotgun (WGS) entry which is preliminary data.</text>
</comment>
<dbReference type="SUPFAM" id="SSF57630">
    <property type="entry name" value="GLA-domain"/>
    <property type="match status" value="1"/>
</dbReference>
<evidence type="ECO:0000256" key="22">
    <source>
        <dbReference type="ARBA" id="ARBA00038995"/>
    </source>
</evidence>
<dbReference type="PROSITE" id="PS00022">
    <property type="entry name" value="EGF_1"/>
    <property type="match status" value="1"/>
</dbReference>
<evidence type="ECO:0000256" key="7">
    <source>
        <dbReference type="ARBA" id="ARBA00022670"/>
    </source>
</evidence>
<dbReference type="InterPro" id="IPR001254">
    <property type="entry name" value="Trypsin_dom"/>
</dbReference>
<evidence type="ECO:0000259" key="31">
    <source>
        <dbReference type="PROSITE" id="PS50998"/>
    </source>
</evidence>
<evidence type="ECO:0000256" key="17">
    <source>
        <dbReference type="ARBA" id="ARBA00023145"/>
    </source>
</evidence>
<dbReference type="EC" id="3.4.21.69" evidence="22"/>
<keyword evidence="15" id="KW-0333">Golgi apparatus</keyword>
<dbReference type="PROSITE" id="PS01186">
    <property type="entry name" value="EGF_2"/>
    <property type="match status" value="1"/>
</dbReference>
<evidence type="ECO:0000256" key="11">
    <source>
        <dbReference type="ARBA" id="ARBA00022801"/>
    </source>
</evidence>
<dbReference type="InterPro" id="IPR035972">
    <property type="entry name" value="GLA-like_dom_SF"/>
</dbReference>
<dbReference type="SMART" id="SM00179">
    <property type="entry name" value="EGF_CA"/>
    <property type="match status" value="1"/>
</dbReference>
<dbReference type="EMBL" id="JAHUTJ010050714">
    <property type="protein sequence ID" value="MED6284299.1"/>
    <property type="molecule type" value="Genomic_DNA"/>
</dbReference>
<dbReference type="PROSITE" id="PS50998">
    <property type="entry name" value="GLA_2"/>
    <property type="match status" value="1"/>
</dbReference>
<dbReference type="Gene3D" id="2.40.10.10">
    <property type="entry name" value="Trypsin-like serine proteases"/>
    <property type="match status" value="2"/>
</dbReference>
<organism evidence="32 33">
    <name type="scientific">Characodon lateralis</name>
    <dbReference type="NCBI Taxonomy" id="208331"/>
    <lineage>
        <taxon>Eukaryota</taxon>
        <taxon>Metazoa</taxon>
        <taxon>Chordata</taxon>
        <taxon>Craniata</taxon>
        <taxon>Vertebrata</taxon>
        <taxon>Euteleostomi</taxon>
        <taxon>Actinopterygii</taxon>
        <taxon>Neopterygii</taxon>
        <taxon>Teleostei</taxon>
        <taxon>Neoteleostei</taxon>
        <taxon>Acanthomorphata</taxon>
        <taxon>Ovalentaria</taxon>
        <taxon>Atherinomorphae</taxon>
        <taxon>Cyprinodontiformes</taxon>
        <taxon>Goodeidae</taxon>
        <taxon>Characodon</taxon>
    </lineage>
</organism>
<evidence type="ECO:0000256" key="16">
    <source>
        <dbReference type="ARBA" id="ARBA00023084"/>
    </source>
</evidence>
<dbReference type="InterPro" id="IPR001314">
    <property type="entry name" value="Peptidase_S1A"/>
</dbReference>
<dbReference type="PROSITE" id="PS50026">
    <property type="entry name" value="EGF_3"/>
    <property type="match status" value="1"/>
</dbReference>
<evidence type="ECO:0000256" key="24">
    <source>
        <dbReference type="ARBA" id="ARBA00041306"/>
    </source>
</evidence>
<keyword evidence="12" id="KW-0256">Endoplasmic reticulum</keyword>
<dbReference type="PROSITE" id="PS00134">
    <property type="entry name" value="TRYPSIN_HIS"/>
    <property type="match status" value="1"/>
</dbReference>
<keyword evidence="8" id="KW-0165">Cleavage on pair of basic residues</keyword>
<protein>
    <recommendedName>
        <fullName evidence="23">Vitamin K-dependent protein C</fullName>
        <ecNumber evidence="22">3.4.21.69</ecNumber>
    </recommendedName>
    <alternativeName>
        <fullName evidence="26">Anticoagulant protein C</fullName>
    </alternativeName>
    <alternativeName>
        <fullName evidence="24">Autoprothrombin IIA</fullName>
    </alternativeName>
    <alternativeName>
        <fullName evidence="25">Blood coagulation factor XIV</fullName>
    </alternativeName>
</protein>
<dbReference type="Proteomes" id="UP001352852">
    <property type="component" value="Unassembled WGS sequence"/>
</dbReference>
<dbReference type="SMART" id="SM00069">
    <property type="entry name" value="GLA"/>
    <property type="match status" value="1"/>
</dbReference>
<keyword evidence="33" id="KW-1185">Reference proteome</keyword>
<dbReference type="Pfam" id="PF14670">
    <property type="entry name" value="FXa_inhibition"/>
    <property type="match status" value="1"/>
</dbReference>
<feature type="disulfide bond" evidence="27">
    <location>
        <begin position="118"/>
        <end position="127"/>
    </location>
</feature>
<dbReference type="PROSITE" id="PS01187">
    <property type="entry name" value="EGF_CA"/>
    <property type="match status" value="1"/>
</dbReference>
<evidence type="ECO:0000256" key="20">
    <source>
        <dbReference type="ARBA" id="ARBA00036045"/>
    </source>
</evidence>
<feature type="domain" description="Gla" evidence="31">
    <location>
        <begin position="47"/>
        <end position="93"/>
    </location>
</feature>
<evidence type="ECO:0000256" key="18">
    <source>
        <dbReference type="ARBA" id="ARBA00023157"/>
    </source>
</evidence>
<dbReference type="InterPro" id="IPR000742">
    <property type="entry name" value="EGF"/>
</dbReference>
<dbReference type="SUPFAM" id="SSF50494">
    <property type="entry name" value="Trypsin-like serine proteases"/>
    <property type="match status" value="1"/>
</dbReference>
<dbReference type="InterPro" id="IPR018114">
    <property type="entry name" value="TRYPSIN_HIS"/>
</dbReference>
<evidence type="ECO:0000256" key="6">
    <source>
        <dbReference type="ARBA" id="ARBA00022536"/>
    </source>
</evidence>
<name>A0ABU7EAR1_9TELE</name>
<keyword evidence="19" id="KW-0325">Glycoprotein</keyword>
<gene>
    <name evidence="32" type="ORF">CHARACLAT_017886</name>
</gene>
<evidence type="ECO:0000256" key="2">
    <source>
        <dbReference type="ARBA" id="ARBA00004555"/>
    </source>
</evidence>
<dbReference type="InterPro" id="IPR009003">
    <property type="entry name" value="Peptidase_S1_PA"/>
</dbReference>
<dbReference type="PROSITE" id="PS00011">
    <property type="entry name" value="GLA_1"/>
    <property type="match status" value="1"/>
</dbReference>
<dbReference type="PRINTS" id="PR00722">
    <property type="entry name" value="CHYMOTRYPSIN"/>
</dbReference>
<sequence length="444" mass="49699">MSAGLTEIMSRPVFSLLVCIALWSASVISLSVFSDAPKAHMLLRSRRANSFLEELKPASMERECVEERCDFEEAREIFQTREATLEFWTVYTDGNQCQSNMCVHGQCVDQYQDYKCLCYPGYEGKYCEYNLTATNCSVDNGACDHVCAESEDGQRRSCSCLKGYKLNNDSRKCSPTRTSSCGQILINRSEYSKPVDGLLPWTVGGEVGKKGESPWQVLVLNARGAFHCGGVLIGENWVLTAAHCLENNYKFSVRLGDYERMRNEGTEVLLRVAKIFKHPKYNTRTVDNDIALLRLQSPAPFSKYIVPICLPGRPLAEKVLHLNGTTAVVTGWGKDDSGKHSSALNVIKVPLVNHTFCSQQMFPHELSSNVLCAGILGKRIDACEGDSGGPMVTLYRNTWFLIGLVSWGDGCGMTHKFGIYTKVSNYNEWINQVQEEWDRTHNPQ</sequence>
<evidence type="ECO:0000256" key="21">
    <source>
        <dbReference type="ARBA" id="ARBA00037553"/>
    </source>
</evidence>
<evidence type="ECO:0000256" key="4">
    <source>
        <dbReference type="ARBA" id="ARBA00022479"/>
    </source>
</evidence>
<dbReference type="SMART" id="SM00020">
    <property type="entry name" value="Tryp_SPc"/>
    <property type="match status" value="1"/>
</dbReference>
<dbReference type="InterPro" id="IPR000294">
    <property type="entry name" value="GLA_domain"/>
</dbReference>
<dbReference type="CDD" id="cd00190">
    <property type="entry name" value="Tryp_SPc"/>
    <property type="match status" value="1"/>
</dbReference>
<keyword evidence="11 28" id="KW-0378">Hydrolase</keyword>
<keyword evidence="16" id="KW-0094">Blood coagulation</keyword>
<evidence type="ECO:0000256" key="9">
    <source>
        <dbReference type="ARBA" id="ARBA00022696"/>
    </source>
</evidence>
<evidence type="ECO:0000313" key="32">
    <source>
        <dbReference type="EMBL" id="MED6284299.1"/>
    </source>
</evidence>
<evidence type="ECO:0000256" key="1">
    <source>
        <dbReference type="ARBA" id="ARBA00004240"/>
    </source>
</evidence>
<keyword evidence="13 28" id="KW-0720">Serine protease</keyword>
<dbReference type="PROSITE" id="PS00135">
    <property type="entry name" value="TRYPSIN_SER"/>
    <property type="match status" value="1"/>
</dbReference>
<evidence type="ECO:0000256" key="25">
    <source>
        <dbReference type="ARBA" id="ARBA00042403"/>
    </source>
</evidence>
<dbReference type="CDD" id="cd00054">
    <property type="entry name" value="EGF_CA"/>
    <property type="match status" value="1"/>
</dbReference>
<evidence type="ECO:0000256" key="27">
    <source>
        <dbReference type="PROSITE-ProRule" id="PRU00076"/>
    </source>
</evidence>
<evidence type="ECO:0000313" key="33">
    <source>
        <dbReference type="Proteomes" id="UP001352852"/>
    </source>
</evidence>
<evidence type="ECO:0000256" key="10">
    <source>
        <dbReference type="ARBA" id="ARBA00022737"/>
    </source>
</evidence>
<evidence type="ECO:0000256" key="28">
    <source>
        <dbReference type="RuleBase" id="RU363034"/>
    </source>
</evidence>
<keyword evidence="10" id="KW-0677">Repeat</keyword>
<evidence type="ECO:0000256" key="12">
    <source>
        <dbReference type="ARBA" id="ARBA00022824"/>
    </source>
</evidence>
<keyword evidence="4" id="KW-0301">Gamma-carboxyglutamic acid</keyword>
<comment type="caution">
    <text evidence="27">Lacks conserved residue(s) required for the propagation of feature annotation.</text>
</comment>
<evidence type="ECO:0000256" key="3">
    <source>
        <dbReference type="ARBA" id="ARBA00004613"/>
    </source>
</evidence>
<evidence type="ECO:0000256" key="26">
    <source>
        <dbReference type="ARBA" id="ARBA00042906"/>
    </source>
</evidence>
<evidence type="ECO:0000256" key="5">
    <source>
        <dbReference type="ARBA" id="ARBA00022525"/>
    </source>
</evidence>
<comment type="catalytic activity">
    <reaction evidence="20">
        <text>Degradation of blood coagulation factors Va and VIIIa.</text>
        <dbReference type="EC" id="3.4.21.69"/>
    </reaction>
</comment>
<dbReference type="Gene3D" id="4.10.740.10">
    <property type="entry name" value="Coagulation Factor IX"/>
    <property type="match status" value="1"/>
</dbReference>
<dbReference type="Pfam" id="PF00594">
    <property type="entry name" value="Gla"/>
    <property type="match status" value="1"/>
</dbReference>
<evidence type="ECO:0000256" key="13">
    <source>
        <dbReference type="ARBA" id="ARBA00022825"/>
    </source>
</evidence>
<dbReference type="SMART" id="SM00181">
    <property type="entry name" value="EGF"/>
    <property type="match status" value="2"/>
</dbReference>
<keyword evidence="5" id="KW-0964">Secreted</keyword>
<dbReference type="PROSITE" id="PS50240">
    <property type="entry name" value="TRYPSIN_DOM"/>
    <property type="match status" value="1"/>
</dbReference>
<dbReference type="PANTHER" id="PTHR24278:SF0">
    <property type="entry name" value="VITAMIN K-DEPENDENT PROTEIN C"/>
    <property type="match status" value="1"/>
</dbReference>
<evidence type="ECO:0000256" key="14">
    <source>
        <dbReference type="ARBA" id="ARBA00022837"/>
    </source>
</evidence>
<dbReference type="InterPro" id="IPR009030">
    <property type="entry name" value="Growth_fac_rcpt_cys_sf"/>
</dbReference>
<dbReference type="InterPro" id="IPR001881">
    <property type="entry name" value="EGF-like_Ca-bd_dom"/>
</dbReference>
<dbReference type="PROSITE" id="PS00010">
    <property type="entry name" value="ASX_HYDROXYL"/>
    <property type="match status" value="1"/>
</dbReference>
<keyword evidence="7 28" id="KW-0645">Protease</keyword>
<dbReference type="InterPro" id="IPR000152">
    <property type="entry name" value="EGF-type_Asp/Asn_hydroxyl_site"/>
</dbReference>
<evidence type="ECO:0000256" key="8">
    <source>
        <dbReference type="ARBA" id="ARBA00022685"/>
    </source>
</evidence>
<keyword evidence="9" id="KW-0356">Hemostasis</keyword>
<dbReference type="InterPro" id="IPR017857">
    <property type="entry name" value="Coagulation_fac-like_Gla_dom"/>
</dbReference>
<feature type="domain" description="Peptidase S1" evidence="30">
    <location>
        <begin position="202"/>
        <end position="435"/>
    </location>
</feature>
<proteinExistence type="predicted"/>
<dbReference type="Gene3D" id="2.10.25.10">
    <property type="entry name" value="Laminin"/>
    <property type="match status" value="2"/>
</dbReference>
<evidence type="ECO:0000256" key="19">
    <source>
        <dbReference type="ARBA" id="ARBA00023180"/>
    </source>
</evidence>
<evidence type="ECO:0000256" key="23">
    <source>
        <dbReference type="ARBA" id="ARBA00040219"/>
    </source>
</evidence>
<feature type="disulfide bond" evidence="27">
    <location>
        <begin position="97"/>
        <end position="107"/>
    </location>
</feature>
<dbReference type="InterPro" id="IPR018097">
    <property type="entry name" value="EGF_Ca-bd_CS"/>
</dbReference>
<keyword evidence="14" id="KW-0106">Calcium</keyword>
<dbReference type="InterPro" id="IPR043504">
    <property type="entry name" value="Peptidase_S1_PA_chymotrypsin"/>
</dbReference>
<dbReference type="Pfam" id="PF00089">
    <property type="entry name" value="Trypsin"/>
    <property type="match status" value="1"/>
</dbReference>
<dbReference type="InterPro" id="IPR033116">
    <property type="entry name" value="TRYPSIN_SER"/>
</dbReference>
<keyword evidence="18 27" id="KW-1015">Disulfide bond</keyword>
<reference evidence="32 33" key="1">
    <citation type="submission" date="2021-06" db="EMBL/GenBank/DDBJ databases">
        <authorList>
            <person name="Palmer J.M."/>
        </authorList>
    </citation>
    <scope>NUCLEOTIDE SEQUENCE [LARGE SCALE GENOMIC DNA]</scope>
    <source>
        <strain evidence="32 33">CL_MEX2019</strain>
        <tissue evidence="32">Muscle</tissue>
    </source>
</reference>
<keyword evidence="6 27" id="KW-0245">EGF-like domain</keyword>
<dbReference type="InterPro" id="IPR012224">
    <property type="entry name" value="Pept_S1A_FX"/>
</dbReference>
<dbReference type="SUPFAM" id="SSF57184">
    <property type="entry name" value="Growth factor receptor domain"/>
    <property type="match status" value="1"/>
</dbReference>
<evidence type="ECO:0000259" key="29">
    <source>
        <dbReference type="PROSITE" id="PS50026"/>
    </source>
</evidence>
<dbReference type="PRINTS" id="PR00001">
    <property type="entry name" value="GLABLOOD"/>
</dbReference>
<dbReference type="InterPro" id="IPR050442">
    <property type="entry name" value="Peptidase_S1_coag_factors"/>
</dbReference>
<evidence type="ECO:0000259" key="30">
    <source>
        <dbReference type="PROSITE" id="PS50240"/>
    </source>
</evidence>
<comment type="subcellular location">
    <subcellularLocation>
        <location evidence="1">Endoplasmic reticulum</location>
    </subcellularLocation>
    <subcellularLocation>
        <location evidence="2">Golgi apparatus</location>
    </subcellularLocation>
    <subcellularLocation>
        <location evidence="3">Secreted</location>
    </subcellularLocation>
</comment>
<dbReference type="PANTHER" id="PTHR24278">
    <property type="entry name" value="COAGULATION FACTOR"/>
    <property type="match status" value="1"/>
</dbReference>
<accession>A0ABU7EAR1</accession>
<feature type="domain" description="EGF-like" evidence="29">
    <location>
        <begin position="93"/>
        <end position="128"/>
    </location>
</feature>
<dbReference type="PIRSF" id="PIRSF001143">
    <property type="entry name" value="Factor_X"/>
    <property type="match status" value="1"/>
</dbReference>
<keyword evidence="17" id="KW-0865">Zymogen</keyword>
<comment type="function">
    <text evidence="21">Protein C is a vitamin K-dependent serine protease that regulates blood coagulation by inactivating factors Va and VIIIa in the presence of calcium ions and phospholipids. Exerts a protective effect on the endothelial cell barrier function.</text>
</comment>
<evidence type="ECO:0000256" key="15">
    <source>
        <dbReference type="ARBA" id="ARBA00023034"/>
    </source>
</evidence>